<dbReference type="EMBL" id="BMJV01000006">
    <property type="protein sequence ID" value="GGG79172.1"/>
    <property type="molecule type" value="Genomic_DNA"/>
</dbReference>
<dbReference type="InterPro" id="IPR006311">
    <property type="entry name" value="TAT_signal"/>
</dbReference>
<gene>
    <name evidence="7" type="ORF">GCM10011415_30340</name>
</gene>
<feature type="domain" description="Solute-binding protein family 5" evidence="6">
    <location>
        <begin position="80"/>
        <end position="417"/>
    </location>
</feature>
<dbReference type="Proteomes" id="UP000617145">
    <property type="component" value="Unassembled WGS sequence"/>
</dbReference>
<evidence type="ECO:0000259" key="6">
    <source>
        <dbReference type="Pfam" id="PF00496"/>
    </source>
</evidence>
<dbReference type="GO" id="GO:0030288">
    <property type="term" value="C:outer membrane-bounded periplasmic space"/>
    <property type="evidence" value="ECO:0007669"/>
    <property type="project" value="UniProtKB-ARBA"/>
</dbReference>
<dbReference type="Gene3D" id="3.10.105.10">
    <property type="entry name" value="Dipeptide-binding Protein, Domain 3"/>
    <property type="match status" value="1"/>
</dbReference>
<dbReference type="PROSITE" id="PS51318">
    <property type="entry name" value="TAT"/>
    <property type="match status" value="1"/>
</dbReference>
<dbReference type="RefSeq" id="WP_188791073.1">
    <property type="nucleotide sequence ID" value="NZ_BMJV01000006.1"/>
</dbReference>
<evidence type="ECO:0000313" key="8">
    <source>
        <dbReference type="Proteomes" id="UP000617145"/>
    </source>
</evidence>
<dbReference type="InterPro" id="IPR000914">
    <property type="entry name" value="SBP_5_dom"/>
</dbReference>
<evidence type="ECO:0000256" key="1">
    <source>
        <dbReference type="ARBA" id="ARBA00004418"/>
    </source>
</evidence>
<proteinExistence type="inferred from homology"/>
<comment type="caution">
    <text evidence="7">The sequence shown here is derived from an EMBL/GenBank/DDBJ whole genome shotgun (WGS) entry which is preliminary data.</text>
</comment>
<dbReference type="GO" id="GO:0043190">
    <property type="term" value="C:ATP-binding cassette (ABC) transporter complex"/>
    <property type="evidence" value="ECO:0007669"/>
    <property type="project" value="InterPro"/>
</dbReference>
<dbReference type="InterPro" id="IPR039424">
    <property type="entry name" value="SBP_5"/>
</dbReference>
<comment type="similarity">
    <text evidence="2">Belongs to the bacterial solute-binding protein 5 family.</text>
</comment>
<evidence type="ECO:0000256" key="3">
    <source>
        <dbReference type="ARBA" id="ARBA00022448"/>
    </source>
</evidence>
<dbReference type="InterPro" id="IPR030678">
    <property type="entry name" value="Peptide/Ni-bd"/>
</dbReference>
<feature type="chain" id="PRO_5035160843" evidence="5">
    <location>
        <begin position="27"/>
        <end position="515"/>
    </location>
</feature>
<dbReference type="SUPFAM" id="SSF53850">
    <property type="entry name" value="Periplasmic binding protein-like II"/>
    <property type="match status" value="1"/>
</dbReference>
<dbReference type="PANTHER" id="PTHR30290:SF10">
    <property type="entry name" value="PERIPLASMIC OLIGOPEPTIDE-BINDING PROTEIN-RELATED"/>
    <property type="match status" value="1"/>
</dbReference>
<dbReference type="Gene3D" id="3.90.76.10">
    <property type="entry name" value="Dipeptide-binding Protein, Domain 1"/>
    <property type="match status" value="1"/>
</dbReference>
<organism evidence="7 8">
    <name type="scientific">Salipiger pallidus</name>
    <dbReference type="NCBI Taxonomy" id="1775170"/>
    <lineage>
        <taxon>Bacteria</taxon>
        <taxon>Pseudomonadati</taxon>
        <taxon>Pseudomonadota</taxon>
        <taxon>Alphaproteobacteria</taxon>
        <taxon>Rhodobacterales</taxon>
        <taxon>Roseobacteraceae</taxon>
        <taxon>Salipiger</taxon>
    </lineage>
</organism>
<keyword evidence="8" id="KW-1185">Reference proteome</keyword>
<evidence type="ECO:0000256" key="2">
    <source>
        <dbReference type="ARBA" id="ARBA00005695"/>
    </source>
</evidence>
<dbReference type="GO" id="GO:0015833">
    <property type="term" value="P:peptide transport"/>
    <property type="evidence" value="ECO:0007669"/>
    <property type="project" value="TreeGrafter"/>
</dbReference>
<keyword evidence="4 5" id="KW-0732">Signal</keyword>
<dbReference type="CDD" id="cd08503">
    <property type="entry name" value="PBP2_NikA_DppA_OppA_like_17"/>
    <property type="match status" value="1"/>
</dbReference>
<evidence type="ECO:0000256" key="4">
    <source>
        <dbReference type="ARBA" id="ARBA00022729"/>
    </source>
</evidence>
<dbReference type="AlphaFoldDB" id="A0A8J3EHB5"/>
<dbReference type="Pfam" id="PF00496">
    <property type="entry name" value="SBP_bac_5"/>
    <property type="match status" value="1"/>
</dbReference>
<comment type="subcellular location">
    <subcellularLocation>
        <location evidence="1">Periplasm</location>
    </subcellularLocation>
</comment>
<dbReference type="Gene3D" id="3.40.190.10">
    <property type="entry name" value="Periplasmic binding protein-like II"/>
    <property type="match status" value="1"/>
</dbReference>
<protein>
    <submittedName>
        <fullName evidence="7">Peptide ABC transporter substrate-binding protein</fullName>
    </submittedName>
</protein>
<evidence type="ECO:0000256" key="5">
    <source>
        <dbReference type="SAM" id="SignalP"/>
    </source>
</evidence>
<reference evidence="7" key="1">
    <citation type="journal article" date="2014" name="Int. J. Syst. Evol. Microbiol.">
        <title>Complete genome sequence of Corynebacterium casei LMG S-19264T (=DSM 44701T), isolated from a smear-ripened cheese.</title>
        <authorList>
            <consortium name="US DOE Joint Genome Institute (JGI-PGF)"/>
            <person name="Walter F."/>
            <person name="Albersmeier A."/>
            <person name="Kalinowski J."/>
            <person name="Ruckert C."/>
        </authorList>
    </citation>
    <scope>NUCLEOTIDE SEQUENCE</scope>
    <source>
        <strain evidence="7">CGMCC 1.15762</strain>
    </source>
</reference>
<dbReference type="GO" id="GO:1904680">
    <property type="term" value="F:peptide transmembrane transporter activity"/>
    <property type="evidence" value="ECO:0007669"/>
    <property type="project" value="TreeGrafter"/>
</dbReference>
<evidence type="ECO:0000313" key="7">
    <source>
        <dbReference type="EMBL" id="GGG79172.1"/>
    </source>
</evidence>
<sequence>MSGFARRRLIQSALAAAVLGASGLAAAPARSGGTLRAGLSGAHPSDSWDARRHMGLFMLAAGHGAVFDTLTEVAADGSLRGELATDWQASEGALVWTMSLRKDVRFHDGTPFVADDVIASLRLHVEPGSVSGAHPLVAGIAQTERLSDHRLRFTLAAPNADFPWLLADPRLVIYPSGQMVRAMAEGIGTGLYRVEHFEPGRRFIGRRVEAHYKDGQAGWFDRLEFTALGDGAARVSALRSGQVDTVDRVGAHRAARLATDPNLRLQDIAGNQSVGFAMRTATAPFDALHVRKALRHAIDREAILAQVLKGHGRIAADSPIGPGNQYAAELSPAPFDPDLARHHLRMAGLEGLSLPLSVSDAAFDGAEEAAALFAASAATAGIEITPQREPSESYWQESWQRRPFAASAWSGRVTEDWILSTALQHGAPWNDTQWGMEQSPRFQSLLSEARSELNGTRRRGLYAEMQQILCDEGGLLLPVFANHLQATGERVATPATIGSAMAMDNARFAERWWRA</sequence>
<dbReference type="PANTHER" id="PTHR30290">
    <property type="entry name" value="PERIPLASMIC BINDING COMPONENT OF ABC TRANSPORTER"/>
    <property type="match status" value="1"/>
</dbReference>
<keyword evidence="3" id="KW-0813">Transport</keyword>
<accession>A0A8J3EHB5</accession>
<feature type="signal peptide" evidence="5">
    <location>
        <begin position="1"/>
        <end position="26"/>
    </location>
</feature>
<name>A0A8J3EHB5_9RHOB</name>
<dbReference type="PIRSF" id="PIRSF002741">
    <property type="entry name" value="MppA"/>
    <property type="match status" value="1"/>
</dbReference>
<reference evidence="7" key="2">
    <citation type="submission" date="2020-09" db="EMBL/GenBank/DDBJ databases">
        <authorList>
            <person name="Sun Q."/>
            <person name="Zhou Y."/>
        </authorList>
    </citation>
    <scope>NUCLEOTIDE SEQUENCE</scope>
    <source>
        <strain evidence="7">CGMCC 1.15762</strain>
    </source>
</reference>